<dbReference type="Proteomes" id="UP000322873">
    <property type="component" value="Unassembled WGS sequence"/>
</dbReference>
<feature type="compositionally biased region" description="Polar residues" evidence="4">
    <location>
        <begin position="490"/>
        <end position="506"/>
    </location>
</feature>
<sequence>MSTIQRTIFSGIKRVNPYKPLCLLYSRRSFTQRLVRENDIVFCSSLRQIEMLYLLCQSHSSLAIPSSVVAGGRRALFRIYEPTLGEYCDNAPRMVTPIYSSDASLIVSLLDINYTAVPSSQSETVQEEESLEPSRPLQESLVPEDGENSESAMSPGESETEENDTFEPDVSLENETRRVTDIPKESDHMEHPELSKVSDALEPIEELTDTETFKESDSVKHDERERLEIFEAGTGHGSLTLHLARAIHGANSRAPSIPKFHKTKGKVNADDDIHRFGGKLSNKNQKRMELYDEWRSQRRAVIHTLDSDERHSRHAQRTIRNYRHGAYFPHIDFHVGSIHDYLSKRLEETNDVFLDHAILDIPGVQNEMEIVGKCIKPDGRLITWCPSITQHIKCLETVKGKKLPFVLDRVLELGSQLSTGGREWEVRSVKPRALIKAEKKKMQEKLAQYEIDETAAAVDAFFAKISKKAKGGSSAEVKNESELSKEDVKTSASESESESVPIQTGTGEEGDSIDTSGWEMICRPKVGDRIAGGGFVGVWKKMDLNV</sequence>
<dbReference type="GO" id="GO:0005739">
    <property type="term" value="C:mitochondrion"/>
    <property type="evidence" value="ECO:0007669"/>
    <property type="project" value="TreeGrafter"/>
</dbReference>
<accession>A0A5M9JG82</accession>
<dbReference type="AlphaFoldDB" id="A0A5M9JG82"/>
<evidence type="ECO:0000256" key="2">
    <source>
        <dbReference type="ARBA" id="ARBA00015963"/>
    </source>
</evidence>
<evidence type="ECO:0000313" key="6">
    <source>
        <dbReference type="Proteomes" id="UP000322873"/>
    </source>
</evidence>
<feature type="compositionally biased region" description="Acidic residues" evidence="4">
    <location>
        <begin position="158"/>
        <end position="172"/>
    </location>
</feature>
<evidence type="ECO:0000256" key="4">
    <source>
        <dbReference type="SAM" id="MobiDB-lite"/>
    </source>
</evidence>
<protein>
    <recommendedName>
        <fullName evidence="2">tRNA (adenine(58)-N(1))-methyltransferase catalytic subunit TRM61</fullName>
        <ecNumber evidence="1">2.1.1.220</ecNumber>
    </recommendedName>
    <alternativeName>
        <fullName evidence="3">tRNA(m1A58)-methyltransferase subunit TRM61</fullName>
    </alternativeName>
</protein>
<dbReference type="EC" id="2.1.1.220" evidence="1"/>
<dbReference type="GO" id="GO:0031515">
    <property type="term" value="C:tRNA (m1A) methyltransferase complex"/>
    <property type="evidence" value="ECO:0007669"/>
    <property type="project" value="InterPro"/>
</dbReference>
<feature type="compositionally biased region" description="Basic and acidic residues" evidence="4">
    <location>
        <begin position="174"/>
        <end position="192"/>
    </location>
</feature>
<gene>
    <name evidence="5" type="ORF">EYC84_007337</name>
</gene>
<dbReference type="Gene3D" id="3.40.50.150">
    <property type="entry name" value="Vaccinia Virus protein VP39"/>
    <property type="match status" value="1"/>
</dbReference>
<feature type="compositionally biased region" description="Basic and acidic residues" evidence="4">
    <location>
        <begin position="477"/>
        <end position="489"/>
    </location>
</feature>
<dbReference type="SUPFAM" id="SSF53335">
    <property type="entry name" value="S-adenosyl-L-methionine-dependent methyltransferases"/>
    <property type="match status" value="1"/>
</dbReference>
<comment type="caution">
    <text evidence="5">The sequence shown here is derived from an EMBL/GenBank/DDBJ whole genome shotgun (WGS) entry which is preliminary data.</text>
</comment>
<organism evidence="5 6">
    <name type="scientific">Monilinia fructicola</name>
    <name type="common">Brown rot fungus</name>
    <name type="synonym">Ciboria fructicola</name>
    <dbReference type="NCBI Taxonomy" id="38448"/>
    <lineage>
        <taxon>Eukaryota</taxon>
        <taxon>Fungi</taxon>
        <taxon>Dikarya</taxon>
        <taxon>Ascomycota</taxon>
        <taxon>Pezizomycotina</taxon>
        <taxon>Leotiomycetes</taxon>
        <taxon>Helotiales</taxon>
        <taxon>Sclerotiniaceae</taxon>
        <taxon>Monilinia</taxon>
    </lineage>
</organism>
<proteinExistence type="predicted"/>
<dbReference type="PANTHER" id="PTHR12133">
    <property type="entry name" value="TRNA (ADENINE(58)-N(1))-METHYLTRANSFERASE"/>
    <property type="match status" value="1"/>
</dbReference>
<dbReference type="VEuPathDB" id="FungiDB:MFRU_029g00260"/>
<feature type="region of interest" description="Disordered" evidence="4">
    <location>
        <begin position="119"/>
        <end position="192"/>
    </location>
</feature>
<keyword evidence="6" id="KW-1185">Reference proteome</keyword>
<evidence type="ECO:0000313" key="5">
    <source>
        <dbReference type="EMBL" id="KAA8568301.1"/>
    </source>
</evidence>
<dbReference type="InterPro" id="IPR014816">
    <property type="entry name" value="tRNA_MeTrfase_Gcd14"/>
</dbReference>
<dbReference type="EMBL" id="VICG01000009">
    <property type="protein sequence ID" value="KAA8568301.1"/>
    <property type="molecule type" value="Genomic_DNA"/>
</dbReference>
<evidence type="ECO:0000256" key="3">
    <source>
        <dbReference type="ARBA" id="ARBA00033309"/>
    </source>
</evidence>
<evidence type="ECO:0000256" key="1">
    <source>
        <dbReference type="ARBA" id="ARBA00012796"/>
    </source>
</evidence>
<dbReference type="GO" id="GO:0160107">
    <property type="term" value="F:tRNA (adenine(58)-N1)-methyltransferase activity"/>
    <property type="evidence" value="ECO:0007669"/>
    <property type="project" value="UniProtKB-EC"/>
</dbReference>
<dbReference type="PANTHER" id="PTHR12133:SF1">
    <property type="entry name" value="TRNA (ADENINE(58)-N(1))-METHYLTRANSFERASE, MITOCHONDRIAL"/>
    <property type="match status" value="1"/>
</dbReference>
<name>A0A5M9JG82_MONFR</name>
<dbReference type="PROSITE" id="PS51620">
    <property type="entry name" value="SAM_TRM61"/>
    <property type="match status" value="1"/>
</dbReference>
<feature type="region of interest" description="Disordered" evidence="4">
    <location>
        <begin position="473"/>
        <end position="516"/>
    </location>
</feature>
<dbReference type="GO" id="GO:0030488">
    <property type="term" value="P:tRNA methylation"/>
    <property type="evidence" value="ECO:0007669"/>
    <property type="project" value="InterPro"/>
</dbReference>
<reference evidence="5 6" key="1">
    <citation type="submission" date="2019-06" db="EMBL/GenBank/DDBJ databases">
        <title>Genome Sequence of the Brown Rot Fungal Pathogen Monilinia fructicola.</title>
        <authorList>
            <person name="De Miccolis Angelini R.M."/>
            <person name="Landi L."/>
            <person name="Abate D."/>
            <person name="Pollastro S."/>
            <person name="Romanazzi G."/>
            <person name="Faretra F."/>
        </authorList>
    </citation>
    <scope>NUCLEOTIDE SEQUENCE [LARGE SCALE GENOMIC DNA]</scope>
    <source>
        <strain evidence="5 6">Mfrc123</strain>
    </source>
</reference>
<dbReference type="InterPro" id="IPR029063">
    <property type="entry name" value="SAM-dependent_MTases_sf"/>
</dbReference>